<feature type="region of interest" description="Disordered" evidence="4">
    <location>
        <begin position="537"/>
        <end position="597"/>
    </location>
</feature>
<dbReference type="InterPro" id="IPR011322">
    <property type="entry name" value="N-reg_PII-like_a/b"/>
</dbReference>
<evidence type="ECO:0000256" key="4">
    <source>
        <dbReference type="SAM" id="MobiDB-lite"/>
    </source>
</evidence>
<evidence type="ECO:0000259" key="5">
    <source>
        <dbReference type="Pfam" id="PF12936"/>
    </source>
</evidence>
<feature type="region of interest" description="Disordered" evidence="4">
    <location>
        <begin position="742"/>
        <end position="830"/>
    </location>
</feature>
<feature type="compositionally biased region" description="Low complexity" evidence="4">
    <location>
        <begin position="195"/>
        <end position="204"/>
    </location>
</feature>
<reference evidence="7" key="1">
    <citation type="submission" date="2024-02" db="UniProtKB">
        <authorList>
            <consortium name="WormBaseParasite"/>
        </authorList>
    </citation>
    <scope>IDENTIFICATION</scope>
</reference>
<comment type="similarity">
    <text evidence="2">Belongs to the CutA family.</text>
</comment>
<dbReference type="InterPro" id="IPR004323">
    <property type="entry name" value="Ion_tolerance_CutA"/>
</dbReference>
<proteinExistence type="inferred from homology"/>
<dbReference type="GO" id="GO:0030686">
    <property type="term" value="C:90S preribosome"/>
    <property type="evidence" value="ECO:0007669"/>
    <property type="project" value="TreeGrafter"/>
</dbReference>
<dbReference type="AlphaFoldDB" id="A0AAF5I251"/>
<feature type="compositionally biased region" description="Basic and acidic residues" evidence="4">
    <location>
        <begin position="574"/>
        <end position="588"/>
    </location>
</feature>
<dbReference type="Proteomes" id="UP000035681">
    <property type="component" value="Unplaced"/>
</dbReference>
<evidence type="ECO:0000313" key="6">
    <source>
        <dbReference type="Proteomes" id="UP000035681"/>
    </source>
</evidence>
<dbReference type="WBParaSite" id="TCONS_00010724.p1">
    <property type="protein sequence ID" value="TCONS_00010724.p1"/>
    <property type="gene ID" value="XLOC_004251"/>
</dbReference>
<feature type="region of interest" description="Disordered" evidence="4">
    <location>
        <begin position="440"/>
        <end position="466"/>
    </location>
</feature>
<dbReference type="Pfam" id="PF03091">
    <property type="entry name" value="CutA1"/>
    <property type="match status" value="1"/>
</dbReference>
<keyword evidence="6" id="KW-1185">Reference proteome</keyword>
<dbReference type="InterPro" id="IPR024626">
    <property type="entry name" value="Kri1-like_C"/>
</dbReference>
<evidence type="ECO:0000256" key="3">
    <source>
        <dbReference type="ARBA" id="ARBA00017294"/>
    </source>
</evidence>
<dbReference type="Pfam" id="PF05178">
    <property type="entry name" value="Kri1"/>
    <property type="match status" value="1"/>
</dbReference>
<feature type="compositionally biased region" description="Basic and acidic residues" evidence="4">
    <location>
        <begin position="555"/>
        <end position="564"/>
    </location>
</feature>
<dbReference type="GO" id="GO:0005730">
    <property type="term" value="C:nucleolus"/>
    <property type="evidence" value="ECO:0007669"/>
    <property type="project" value="TreeGrafter"/>
</dbReference>
<organism evidence="6 7">
    <name type="scientific">Strongyloides stercoralis</name>
    <name type="common">Threadworm</name>
    <dbReference type="NCBI Taxonomy" id="6248"/>
    <lineage>
        <taxon>Eukaryota</taxon>
        <taxon>Metazoa</taxon>
        <taxon>Ecdysozoa</taxon>
        <taxon>Nematoda</taxon>
        <taxon>Chromadorea</taxon>
        <taxon>Rhabditida</taxon>
        <taxon>Tylenchina</taxon>
        <taxon>Panagrolaimomorpha</taxon>
        <taxon>Strongyloidoidea</taxon>
        <taxon>Strongyloididae</taxon>
        <taxon>Strongyloides</taxon>
    </lineage>
</organism>
<feature type="region of interest" description="Disordered" evidence="4">
    <location>
        <begin position="186"/>
        <end position="210"/>
    </location>
</feature>
<feature type="compositionally biased region" description="Basic residues" evidence="4">
    <location>
        <begin position="766"/>
        <end position="775"/>
    </location>
</feature>
<protein>
    <recommendedName>
        <fullName evidence="3">Protein KRI1 homolog</fullName>
    </recommendedName>
</protein>
<dbReference type="GO" id="GO:0000447">
    <property type="term" value="P:endonucleolytic cleavage in ITS1 to separate SSU-rRNA from 5.8S rRNA and LSU-rRNA from tricistronic rRNA transcript (SSU-rRNA, 5.8S rRNA, LSU-rRNA)"/>
    <property type="evidence" value="ECO:0007669"/>
    <property type="project" value="TreeGrafter"/>
</dbReference>
<evidence type="ECO:0000256" key="2">
    <source>
        <dbReference type="ARBA" id="ARBA00010169"/>
    </source>
</evidence>
<comment type="similarity">
    <text evidence="1">Belongs to the KRI1 family.</text>
</comment>
<feature type="domain" description="Kri1-like C-terminal" evidence="5">
    <location>
        <begin position="615"/>
        <end position="703"/>
    </location>
</feature>
<evidence type="ECO:0000256" key="1">
    <source>
        <dbReference type="ARBA" id="ARBA00007473"/>
    </source>
</evidence>
<name>A0AAF5I251_STRER</name>
<dbReference type="SUPFAM" id="SSF54913">
    <property type="entry name" value="GlnB-like"/>
    <property type="match status" value="1"/>
</dbReference>
<sequence>DLKCNKQITCYKMKHLEVLTFILKRKFFMMVVKRLFLILIISLMASRISSKLGNVFSVVYVTVPKMENAKHIARNVVQEKLAACVNIIPGVTSIYSWKGTIEEDQEFLLIIKTRKDLVNELKNEVLKIHPYDVPEFIALPIEEGSDPYLKWIDNSDSEEVSLTINKDYANKYENWRRKEELQKLKDRYGDDAQLSEEGSSSSESDAPEWTTGDEKTFFKALTALKTRDPSIYDKNCAFQSDSDSEEVEQSSSKLKKKKEKAFLLKDYERNLIMERQGIVESDDESTTKKDSSYLEKLNKTKDEIKAALAEISDDDSDELLKKRIKTDEEKKHEEDDMVNWLKNEKPAKGKQAAIVSKLKQFWMKNDLSESDKFLRDYILDKKYDVSSDEEAIPTYDEIVNLDQVMEEEEKMEKFEQKFNYRFEDPDQEFIKQYPRTISDTVRKTNEKRKEQRERYKEKKEAEKNQRKEEIMRLRNLKKKEIEEKLEKLKKVSGKEEINFSIEDLEKDFDPVEYDEKMAKLFENDRFSESEFNEDLEKPVFSDLSSDEDSDYDDIDVTKIKKSSELDEEEEKDEAENKRVRGRPEELKASRRKKKRNTKLMEAINKEKPLFDPKEKTFEEYFNEYYALNYEDIAKDGTINRFHYRTVPANDFGLTIDEILNSDDRALNSWVSIKKVSAYRSEREEKSDLFAYKHKAKNIVKKKQILSTDFGGKKSKKLKEQEEKVKKEVNKFINESDLPACEEDVEKVENVEKTESEQNIVDDEPKKKKNRRKKKNKVDNKLMEEGNESVEPPAKIQKTNEKVEGEVNSKKFIQKKSNLQGKKKTPRDSTLDIDDDRLRAYGINPTKYHRSRIYGKKKPIAKD</sequence>
<dbReference type="GO" id="GO:0010038">
    <property type="term" value="P:response to metal ion"/>
    <property type="evidence" value="ECO:0007669"/>
    <property type="project" value="InterPro"/>
</dbReference>
<dbReference type="PANTHER" id="PTHR14490:SF5">
    <property type="entry name" value="PROTEIN KRI1 HOMOLOG"/>
    <property type="match status" value="1"/>
</dbReference>
<dbReference type="Gene3D" id="3.30.70.120">
    <property type="match status" value="1"/>
</dbReference>
<dbReference type="PANTHER" id="PTHR14490">
    <property type="entry name" value="ZINC FINGER, ZZ TYPE"/>
    <property type="match status" value="1"/>
</dbReference>
<feature type="compositionally biased region" description="Basic and acidic residues" evidence="4">
    <location>
        <begin position="797"/>
        <end position="808"/>
    </location>
</feature>
<accession>A0AAF5I251</accession>
<feature type="compositionally biased region" description="Acidic residues" evidence="4">
    <location>
        <begin position="544"/>
        <end position="554"/>
    </location>
</feature>
<feature type="compositionally biased region" description="Basic and acidic residues" evidence="4">
    <location>
        <begin position="746"/>
        <end position="755"/>
    </location>
</feature>
<dbReference type="InterPro" id="IPR015867">
    <property type="entry name" value="N-reg_PII/ATP_PRibTrfase_C"/>
</dbReference>
<dbReference type="InterPro" id="IPR018034">
    <property type="entry name" value="Kri1"/>
</dbReference>
<dbReference type="Pfam" id="PF12936">
    <property type="entry name" value="Kri1_C"/>
    <property type="match status" value="1"/>
</dbReference>
<evidence type="ECO:0000313" key="7">
    <source>
        <dbReference type="WBParaSite" id="TCONS_00010724.p1"/>
    </source>
</evidence>